<evidence type="ECO:0000313" key="1">
    <source>
        <dbReference type="EMBL" id="MCL7047034.1"/>
    </source>
</evidence>
<protein>
    <submittedName>
        <fullName evidence="1">Uncharacterized protein</fullName>
    </submittedName>
</protein>
<dbReference type="AlphaFoldDB" id="A0AA41VT62"/>
<gene>
    <name evidence="1" type="ORF">MKW94_022585</name>
</gene>
<reference evidence="1" key="1">
    <citation type="submission" date="2022-03" db="EMBL/GenBank/DDBJ databases">
        <title>A functionally conserved STORR gene fusion in Papaver species that diverged 16.8 million years ago.</title>
        <authorList>
            <person name="Catania T."/>
        </authorList>
    </citation>
    <scope>NUCLEOTIDE SEQUENCE</scope>
    <source>
        <strain evidence="1">S-191538</strain>
    </source>
</reference>
<evidence type="ECO:0000313" key="2">
    <source>
        <dbReference type="Proteomes" id="UP001177140"/>
    </source>
</evidence>
<feature type="non-terminal residue" evidence="1">
    <location>
        <position position="50"/>
    </location>
</feature>
<organism evidence="1 2">
    <name type="scientific">Papaver nudicaule</name>
    <name type="common">Iceland poppy</name>
    <dbReference type="NCBI Taxonomy" id="74823"/>
    <lineage>
        <taxon>Eukaryota</taxon>
        <taxon>Viridiplantae</taxon>
        <taxon>Streptophyta</taxon>
        <taxon>Embryophyta</taxon>
        <taxon>Tracheophyta</taxon>
        <taxon>Spermatophyta</taxon>
        <taxon>Magnoliopsida</taxon>
        <taxon>Ranunculales</taxon>
        <taxon>Papaveraceae</taxon>
        <taxon>Papaveroideae</taxon>
        <taxon>Papaver</taxon>
    </lineage>
</organism>
<accession>A0AA41VT62</accession>
<comment type="caution">
    <text evidence="1">The sequence shown here is derived from an EMBL/GenBank/DDBJ whole genome shotgun (WGS) entry which is preliminary data.</text>
</comment>
<name>A0AA41VT62_PAPNU</name>
<keyword evidence="2" id="KW-1185">Reference proteome</keyword>
<sequence>MEAKGLMLTCAPPLPPSPTFARRRINLIPHHQLASDLTLMKPKSSCRSRT</sequence>
<proteinExistence type="predicted"/>
<dbReference type="EMBL" id="JAJJMA010288665">
    <property type="protein sequence ID" value="MCL7047034.1"/>
    <property type="molecule type" value="Genomic_DNA"/>
</dbReference>
<dbReference type="Proteomes" id="UP001177140">
    <property type="component" value="Unassembled WGS sequence"/>
</dbReference>